<evidence type="ECO:0000256" key="4">
    <source>
        <dbReference type="ARBA" id="ARBA00022691"/>
    </source>
</evidence>
<feature type="active site" evidence="7">
    <location>
        <position position="70"/>
    </location>
</feature>
<dbReference type="RefSeq" id="WP_163906419.1">
    <property type="nucleotide sequence ID" value="NZ_CP048428.1"/>
</dbReference>
<reference evidence="8 9" key="1">
    <citation type="submission" date="2020-02" db="EMBL/GenBank/DDBJ databases">
        <title>Genome sequence of the type strain CCBAU10050 of Rhizobium daejeonense.</title>
        <authorList>
            <person name="Gao J."/>
            <person name="Sun J."/>
        </authorList>
    </citation>
    <scope>NUCLEOTIDE SEQUENCE [LARGE SCALE GENOMIC DNA]</scope>
    <source>
        <strain evidence="8 9">CCBAU10050</strain>
    </source>
</reference>
<evidence type="ECO:0000313" key="8">
    <source>
        <dbReference type="EMBL" id="NGO66500.1"/>
    </source>
</evidence>
<comment type="caution">
    <text evidence="8">The sequence shown here is derived from an EMBL/GenBank/DDBJ whole genome shotgun (WGS) entry which is preliminary data.</text>
</comment>
<comment type="catalytic activity">
    <reaction evidence="6">
        <text>a 2'-deoxycytidine in DNA + S-adenosyl-L-methionine = a 5-methyl-2'-deoxycytidine in DNA + S-adenosyl-L-homocysteine + H(+)</text>
        <dbReference type="Rhea" id="RHEA:13681"/>
        <dbReference type="Rhea" id="RHEA-COMP:11369"/>
        <dbReference type="Rhea" id="RHEA-COMP:11370"/>
        <dbReference type="ChEBI" id="CHEBI:15378"/>
        <dbReference type="ChEBI" id="CHEBI:57856"/>
        <dbReference type="ChEBI" id="CHEBI:59789"/>
        <dbReference type="ChEBI" id="CHEBI:85452"/>
        <dbReference type="ChEBI" id="CHEBI:85454"/>
        <dbReference type="EC" id="2.1.1.37"/>
    </reaction>
</comment>
<evidence type="ECO:0000256" key="1">
    <source>
        <dbReference type="ARBA" id="ARBA00011975"/>
    </source>
</evidence>
<dbReference type="PROSITE" id="PS00094">
    <property type="entry name" value="C5_MTASE_1"/>
    <property type="match status" value="1"/>
</dbReference>
<dbReference type="InterPro" id="IPR001525">
    <property type="entry name" value="C5_MeTfrase"/>
</dbReference>
<keyword evidence="9" id="KW-1185">Reference proteome</keyword>
<evidence type="ECO:0000256" key="7">
    <source>
        <dbReference type="PROSITE-ProRule" id="PRU01016"/>
    </source>
</evidence>
<protein>
    <recommendedName>
        <fullName evidence="1">DNA (cytosine-5-)-methyltransferase</fullName>
        <ecNumber evidence="1">2.1.1.37</ecNumber>
    </recommendedName>
</protein>
<organism evidence="8 9">
    <name type="scientific">Rhizobium daejeonense</name>
    <dbReference type="NCBI Taxonomy" id="240521"/>
    <lineage>
        <taxon>Bacteria</taxon>
        <taxon>Pseudomonadati</taxon>
        <taxon>Pseudomonadota</taxon>
        <taxon>Alphaproteobacteria</taxon>
        <taxon>Hyphomicrobiales</taxon>
        <taxon>Rhizobiaceae</taxon>
        <taxon>Rhizobium/Agrobacterium group</taxon>
        <taxon>Rhizobium</taxon>
    </lineage>
</organism>
<dbReference type="Gene3D" id="3.90.120.10">
    <property type="entry name" value="DNA Methylase, subunit A, domain 2"/>
    <property type="match status" value="1"/>
</dbReference>
<dbReference type="EMBL" id="JAAKZH010000012">
    <property type="protein sequence ID" value="NGO66500.1"/>
    <property type="molecule type" value="Genomic_DNA"/>
</dbReference>
<dbReference type="EC" id="2.1.1.37" evidence="1"/>
<dbReference type="PANTHER" id="PTHR10629">
    <property type="entry name" value="CYTOSINE-SPECIFIC METHYLTRANSFERASE"/>
    <property type="match status" value="1"/>
</dbReference>
<dbReference type="InterPro" id="IPR029063">
    <property type="entry name" value="SAM-dependent_MTases_sf"/>
</dbReference>
<evidence type="ECO:0000256" key="2">
    <source>
        <dbReference type="ARBA" id="ARBA00022603"/>
    </source>
</evidence>
<dbReference type="Gene3D" id="3.40.50.150">
    <property type="entry name" value="Vaccinia Virus protein VP39"/>
    <property type="match status" value="1"/>
</dbReference>
<name>A0A6M1SBC2_9HYPH</name>
<keyword evidence="3 7" id="KW-0808">Transferase</keyword>
<dbReference type="GO" id="GO:0009307">
    <property type="term" value="P:DNA restriction-modification system"/>
    <property type="evidence" value="ECO:0007669"/>
    <property type="project" value="UniProtKB-KW"/>
</dbReference>
<dbReference type="Pfam" id="PF00145">
    <property type="entry name" value="DNA_methylase"/>
    <property type="match status" value="2"/>
</dbReference>
<dbReference type="PANTHER" id="PTHR10629:SF52">
    <property type="entry name" value="DNA (CYTOSINE-5)-METHYLTRANSFERASE 1"/>
    <property type="match status" value="1"/>
</dbReference>
<comment type="similarity">
    <text evidence="7">Belongs to the class I-like SAM-binding methyltransferase superfamily. C5-methyltransferase family.</text>
</comment>
<evidence type="ECO:0000256" key="5">
    <source>
        <dbReference type="ARBA" id="ARBA00022747"/>
    </source>
</evidence>
<evidence type="ECO:0000313" key="9">
    <source>
        <dbReference type="Proteomes" id="UP000477849"/>
    </source>
</evidence>
<proteinExistence type="inferred from homology"/>
<dbReference type="PRINTS" id="PR00105">
    <property type="entry name" value="C5METTRFRASE"/>
</dbReference>
<sequence>MWKFGDLYAGAGLFSSGMKSAGFTPAFAVELSADAAQTYRQNLSDCVINASAAEVHDVGTVDVLIAGPPCQGFSTLGRRDPLDVRNDLCLAILPWIDRVEPKVVVVENVPPFVRSAHWAMLAEGLRSRGFEIDVWELDAVDYGTPQLRKRAFTVASTIGQIARPVPAVSKTSAGAALFDIPLDAHDPMHYWPVPSDLAMRRFSLIPPNGDKRDLLRLVPELCPPSWKQIGCQATDVWGRIDPSAPANTIRCTFQNPSKGRYLHPFENRVISLREGARLQGVPDDWIFAGKPYPVARQIGNGVPIPLGTAVGRVIYDAFEAATASDVTVSSKVLAAA</sequence>
<dbReference type="GO" id="GO:0003677">
    <property type="term" value="F:DNA binding"/>
    <property type="evidence" value="ECO:0007669"/>
    <property type="project" value="TreeGrafter"/>
</dbReference>
<evidence type="ECO:0000256" key="6">
    <source>
        <dbReference type="ARBA" id="ARBA00047422"/>
    </source>
</evidence>
<evidence type="ECO:0000256" key="3">
    <source>
        <dbReference type="ARBA" id="ARBA00022679"/>
    </source>
</evidence>
<dbReference type="InterPro" id="IPR050390">
    <property type="entry name" value="C5-Methyltransferase"/>
</dbReference>
<keyword evidence="5" id="KW-0680">Restriction system</keyword>
<keyword evidence="4 7" id="KW-0949">S-adenosyl-L-methionine</keyword>
<dbReference type="GO" id="GO:0044027">
    <property type="term" value="P:negative regulation of gene expression via chromosomal CpG island methylation"/>
    <property type="evidence" value="ECO:0007669"/>
    <property type="project" value="TreeGrafter"/>
</dbReference>
<dbReference type="GO" id="GO:0003886">
    <property type="term" value="F:DNA (cytosine-5-)-methyltransferase activity"/>
    <property type="evidence" value="ECO:0007669"/>
    <property type="project" value="UniProtKB-EC"/>
</dbReference>
<dbReference type="InterPro" id="IPR018117">
    <property type="entry name" value="C5_DNA_meth_AS"/>
</dbReference>
<gene>
    <name evidence="8" type="ORF">G6N76_22800</name>
</gene>
<dbReference type="SUPFAM" id="SSF53335">
    <property type="entry name" value="S-adenosyl-L-methionine-dependent methyltransferases"/>
    <property type="match status" value="1"/>
</dbReference>
<dbReference type="GO" id="GO:0032259">
    <property type="term" value="P:methylation"/>
    <property type="evidence" value="ECO:0007669"/>
    <property type="project" value="UniProtKB-KW"/>
</dbReference>
<accession>A0A6M1SBC2</accession>
<dbReference type="AlphaFoldDB" id="A0A6M1SBC2"/>
<dbReference type="Proteomes" id="UP000477849">
    <property type="component" value="Unassembled WGS sequence"/>
</dbReference>
<dbReference type="PROSITE" id="PS51679">
    <property type="entry name" value="SAM_MT_C5"/>
    <property type="match status" value="1"/>
</dbReference>
<keyword evidence="2 7" id="KW-0489">Methyltransferase</keyword>